<evidence type="ECO:0000313" key="6">
    <source>
        <dbReference type="EMBL" id="MBV7389255.1"/>
    </source>
</evidence>
<dbReference type="EMBL" id="JAHUZB010000001">
    <property type="protein sequence ID" value="MBV7389255.1"/>
    <property type="molecule type" value="Genomic_DNA"/>
</dbReference>
<keyword evidence="4" id="KW-0521">NADP</keyword>
<proteinExistence type="inferred from homology"/>
<dbReference type="Proteomes" id="UP000774130">
    <property type="component" value="Unassembled WGS sequence"/>
</dbReference>
<keyword evidence="1 4" id="KW-0285">Flavoprotein</keyword>
<dbReference type="RefSeq" id="WP_218324322.1">
    <property type="nucleotide sequence ID" value="NZ_JAHUZB010000001.1"/>
</dbReference>
<protein>
    <submittedName>
        <fullName evidence="6">NADPH-dependent oxidoreductase</fullName>
    </submittedName>
</protein>
<sequence>MELFEQMIQHTSVRNFLTKEIPEAVKEKLVTAAKSPSSSHFIQAYSLIEVKDPEKLVAIENISNARGYTDTGAYYVFVADLNKHAQVLNQAKQDLTPLRTVESLVVAIVDATIAAQTMATYAESIDLGICYIGGLRNDLFRIKELLNLPELTYPIFGLTVGYPAKKNEVKPRIPLAGTLNIDSYQKLTPETLTKYDEIMASYYANRSSNQQNGNWSDTILQHFHQILRPDTSEFLKEQGFRL</sequence>
<dbReference type="Pfam" id="PF00881">
    <property type="entry name" value="Nitroreductase"/>
    <property type="match status" value="1"/>
</dbReference>
<dbReference type="InterPro" id="IPR016446">
    <property type="entry name" value="Flavin_OxRdtase_Frp"/>
</dbReference>
<dbReference type="CDD" id="cd02146">
    <property type="entry name" value="NfsA-like"/>
    <property type="match status" value="1"/>
</dbReference>
<dbReference type="PANTHER" id="PTHR43425">
    <property type="entry name" value="OXYGEN-INSENSITIVE NADPH NITROREDUCTASE"/>
    <property type="match status" value="1"/>
</dbReference>
<evidence type="ECO:0000259" key="5">
    <source>
        <dbReference type="Pfam" id="PF00881"/>
    </source>
</evidence>
<reference evidence="6 7" key="1">
    <citation type="submission" date="2021-06" db="EMBL/GenBank/DDBJ databases">
        <title>Enterococcus alishanensis sp. nov., a novel lactic acid bacterium isolated from fresh coffee beans.</title>
        <authorList>
            <person name="Chen Y.-S."/>
        </authorList>
    </citation>
    <scope>NUCLEOTIDE SEQUENCE [LARGE SCALE GENOMIC DNA]</scope>
    <source>
        <strain evidence="6 7">ALS3</strain>
    </source>
</reference>
<feature type="domain" description="Nitroreductase" evidence="5">
    <location>
        <begin position="9"/>
        <end position="162"/>
    </location>
</feature>
<dbReference type="InterPro" id="IPR029479">
    <property type="entry name" value="Nitroreductase"/>
</dbReference>
<comment type="caution">
    <text evidence="6">The sequence shown here is derived from an EMBL/GenBank/DDBJ whole genome shotgun (WGS) entry which is preliminary data.</text>
</comment>
<keyword evidence="2 4" id="KW-0288">FMN</keyword>
<accession>A0ABS6T8N6</accession>
<dbReference type="PANTHER" id="PTHR43425:SF3">
    <property type="entry name" value="NADPH-DEPENDENT OXIDOREDUCTASE"/>
    <property type="match status" value="1"/>
</dbReference>
<evidence type="ECO:0000313" key="7">
    <source>
        <dbReference type="Proteomes" id="UP000774130"/>
    </source>
</evidence>
<keyword evidence="7" id="KW-1185">Reference proteome</keyword>
<gene>
    <name evidence="6" type="ORF">KUA55_01070</name>
</gene>
<comment type="similarity">
    <text evidence="4">Belongs to the flavin oxidoreductase frp family.</text>
</comment>
<name>A0ABS6T8N6_9ENTE</name>
<evidence type="ECO:0000256" key="1">
    <source>
        <dbReference type="ARBA" id="ARBA00022630"/>
    </source>
</evidence>
<evidence type="ECO:0000256" key="4">
    <source>
        <dbReference type="PIRNR" id="PIRNR005426"/>
    </source>
</evidence>
<dbReference type="PIRSF" id="PIRSF005426">
    <property type="entry name" value="Frp"/>
    <property type="match status" value="1"/>
</dbReference>
<evidence type="ECO:0000256" key="2">
    <source>
        <dbReference type="ARBA" id="ARBA00022643"/>
    </source>
</evidence>
<keyword evidence="3 4" id="KW-0560">Oxidoreductase</keyword>
<organism evidence="6 7">
    <name type="scientific">Enterococcus alishanensis</name>
    <dbReference type="NCBI Taxonomy" id="1303817"/>
    <lineage>
        <taxon>Bacteria</taxon>
        <taxon>Bacillati</taxon>
        <taxon>Bacillota</taxon>
        <taxon>Bacilli</taxon>
        <taxon>Lactobacillales</taxon>
        <taxon>Enterococcaceae</taxon>
        <taxon>Enterococcus</taxon>
    </lineage>
</organism>
<evidence type="ECO:0000256" key="3">
    <source>
        <dbReference type="ARBA" id="ARBA00023002"/>
    </source>
</evidence>